<dbReference type="GeneID" id="117567785"/>
<feature type="compositionally biased region" description="Low complexity" evidence="9">
    <location>
        <begin position="77"/>
        <end position="96"/>
    </location>
</feature>
<evidence type="ECO:0000256" key="8">
    <source>
        <dbReference type="SAM" id="Coils"/>
    </source>
</evidence>
<dbReference type="PANTHER" id="PTHR15726">
    <property type="entry name" value="RAB11-FAMILY INTERACTING PROTEIN"/>
    <property type="match status" value="1"/>
</dbReference>
<evidence type="ECO:0000256" key="3">
    <source>
        <dbReference type="ARBA" id="ARBA00004654"/>
    </source>
</evidence>
<evidence type="ECO:0000256" key="4">
    <source>
        <dbReference type="ARBA" id="ARBA00022448"/>
    </source>
</evidence>
<keyword evidence="7" id="KW-0472">Membrane</keyword>
<dbReference type="InterPro" id="IPR051977">
    <property type="entry name" value="Rab11-interacting_regulator"/>
</dbReference>
<dbReference type="GO" id="GO:0055038">
    <property type="term" value="C:recycling endosome membrane"/>
    <property type="evidence" value="ECO:0007669"/>
    <property type="project" value="UniProtKB-SubCell"/>
</dbReference>
<dbReference type="CTD" id="39572"/>
<dbReference type="FunFam" id="1.20.5.2440:FF:000003">
    <property type="entry name" value="Nuclear fallout, isoform D"/>
    <property type="match status" value="1"/>
</dbReference>
<dbReference type="InterPro" id="IPR057316">
    <property type="entry name" value="Rab11-FIP3/4_dom"/>
</dbReference>
<keyword evidence="6 8" id="KW-0175">Coiled coil</keyword>
<dbReference type="Pfam" id="PF09457">
    <property type="entry name" value="RBD-FIP"/>
    <property type="match status" value="1"/>
</dbReference>
<keyword evidence="11" id="KW-1185">Reference proteome</keyword>
<dbReference type="Pfam" id="PF25450">
    <property type="entry name" value="Rab11-FIP3"/>
    <property type="match status" value="1"/>
</dbReference>
<organism evidence="11 12">
    <name type="scientific">Drosophila albomicans</name>
    <name type="common">Fruit fly</name>
    <dbReference type="NCBI Taxonomy" id="7291"/>
    <lineage>
        <taxon>Eukaryota</taxon>
        <taxon>Metazoa</taxon>
        <taxon>Ecdysozoa</taxon>
        <taxon>Arthropoda</taxon>
        <taxon>Hexapoda</taxon>
        <taxon>Insecta</taxon>
        <taxon>Pterygota</taxon>
        <taxon>Neoptera</taxon>
        <taxon>Endopterygota</taxon>
        <taxon>Diptera</taxon>
        <taxon>Brachycera</taxon>
        <taxon>Muscomorpha</taxon>
        <taxon>Ephydroidea</taxon>
        <taxon>Drosophilidae</taxon>
        <taxon>Drosophila</taxon>
    </lineage>
</organism>
<evidence type="ECO:0000259" key="10">
    <source>
        <dbReference type="PROSITE" id="PS51511"/>
    </source>
</evidence>
<dbReference type="PANTHER" id="PTHR15726:SF7">
    <property type="entry name" value="NUCLEAR FALLOUT, ISOFORM J"/>
    <property type="match status" value="1"/>
</dbReference>
<name>A0A9C6WFZ0_DROAB</name>
<reference evidence="12" key="1">
    <citation type="submission" date="2025-08" db="UniProtKB">
        <authorList>
            <consortium name="RefSeq"/>
        </authorList>
    </citation>
    <scope>IDENTIFICATION</scope>
    <source>
        <strain evidence="12">15112-1751.03</strain>
        <tissue evidence="12">Whole Adult</tissue>
    </source>
</reference>
<dbReference type="Gene3D" id="1.20.5.2440">
    <property type="match status" value="1"/>
</dbReference>
<evidence type="ECO:0000256" key="2">
    <source>
        <dbReference type="ARBA" id="ARBA00004626"/>
    </source>
</evidence>
<evidence type="ECO:0000256" key="5">
    <source>
        <dbReference type="ARBA" id="ARBA00022753"/>
    </source>
</evidence>
<evidence type="ECO:0000313" key="12">
    <source>
        <dbReference type="RefSeq" id="XP_051861359.1"/>
    </source>
</evidence>
<dbReference type="AlphaFoldDB" id="A0A9C6WFZ0"/>
<feature type="compositionally biased region" description="Polar residues" evidence="9">
    <location>
        <begin position="162"/>
        <end position="177"/>
    </location>
</feature>
<comment type="subcellular location">
    <subcellularLocation>
        <location evidence="2">Cleavage furrow</location>
    </subcellularLocation>
    <subcellularLocation>
        <location evidence="1">Midbody</location>
    </subcellularLocation>
    <subcellularLocation>
        <location evidence="3">Recycling endosome membrane</location>
        <topology evidence="3">Peripheral membrane protein</topology>
    </subcellularLocation>
</comment>
<feature type="compositionally biased region" description="Low complexity" evidence="9">
    <location>
        <begin position="33"/>
        <end position="44"/>
    </location>
</feature>
<proteinExistence type="predicted"/>
<gene>
    <name evidence="12" type="primary">LOC117567785</name>
</gene>
<evidence type="ECO:0000256" key="7">
    <source>
        <dbReference type="ARBA" id="ARBA00023136"/>
    </source>
</evidence>
<feature type="compositionally biased region" description="Low complexity" evidence="9">
    <location>
        <begin position="113"/>
        <end position="126"/>
    </location>
</feature>
<dbReference type="InterPro" id="IPR019018">
    <property type="entry name" value="Rab-bd_FIP-RBD"/>
</dbReference>
<feature type="domain" description="FIP-RBD" evidence="10">
    <location>
        <begin position="439"/>
        <end position="501"/>
    </location>
</feature>
<dbReference type="GO" id="GO:0032465">
    <property type="term" value="P:regulation of cytokinesis"/>
    <property type="evidence" value="ECO:0007669"/>
    <property type="project" value="TreeGrafter"/>
</dbReference>
<dbReference type="RefSeq" id="XP_051861359.1">
    <property type="nucleotide sequence ID" value="XM_052005399.1"/>
</dbReference>
<accession>A0A9C6WFZ0</accession>
<dbReference type="GO" id="GO:0030496">
    <property type="term" value="C:midbody"/>
    <property type="evidence" value="ECO:0007669"/>
    <property type="project" value="UniProtKB-SubCell"/>
</dbReference>
<dbReference type="GO" id="GO:0032154">
    <property type="term" value="C:cleavage furrow"/>
    <property type="evidence" value="ECO:0007669"/>
    <property type="project" value="UniProtKB-SubCell"/>
</dbReference>
<dbReference type="PROSITE" id="PS51511">
    <property type="entry name" value="FIP_RBD"/>
    <property type="match status" value="1"/>
</dbReference>
<dbReference type="SUPFAM" id="SSF144270">
    <property type="entry name" value="Eferin C-derminal domain-like"/>
    <property type="match status" value="1"/>
</dbReference>
<dbReference type="OrthoDB" id="418358at2759"/>
<dbReference type="InterPro" id="IPR037245">
    <property type="entry name" value="FIP-RBD_C_sf"/>
</dbReference>
<dbReference type="GO" id="GO:0030139">
    <property type="term" value="C:endocytic vesicle"/>
    <property type="evidence" value="ECO:0007669"/>
    <property type="project" value="TreeGrafter"/>
</dbReference>
<keyword evidence="4" id="KW-0813">Transport</keyword>
<dbReference type="Proteomes" id="UP000515160">
    <property type="component" value="Chromosome 3"/>
</dbReference>
<protein>
    <submittedName>
        <fullName evidence="12">Rab11 family-interacting protein 4B isoform X6</fullName>
    </submittedName>
</protein>
<sequence>MAPMPRIQLANSNAAIKASTNNFLYAETVSGDSSPTPSSPPSSTAGVAKSQCSSLSDGESFEGYGENEYSGQLRVPGGSQSNSGGSHNNNNNNSISGGNGSLCVSNGNGVGHSGHSNDGNNNLNDSAGIELDLAPHVSSSPKDDEELNIMPRDNWARRSLRRTPTSSGRRQISSNALASQLYRSSSFNSSGRSSNCDTTEDMYSDISLENRHDYDYRLELLQRKVDDLSDTQNIAEDRTTRTKTEYAVLQARYHMLEEQYRESELRAEERLAEEQKRHREILARVEREASLQNENCQMKIKATEIEANALRDEAQRLRVLCDKQANDLHRTEEQLELARDQIAALQQEYDEQLQTLRRHEQEKKSTEELMLELSHELQRAREENGARAMPTTSPESIRLEELHQELEEMRQKNRSLEEQNEELQATMLTNQATMLTNGVEQGRHLLSGTLNNLAQELEEMSQAQLQQAFQEKEDENVRLKHYIDTILLNIVENYPQLLEVKPIERK</sequence>
<keyword evidence="5" id="KW-0967">Endosome</keyword>
<dbReference type="GO" id="GO:0032456">
    <property type="term" value="P:endocytic recycling"/>
    <property type="evidence" value="ECO:0007669"/>
    <property type="project" value="TreeGrafter"/>
</dbReference>
<evidence type="ECO:0000256" key="1">
    <source>
        <dbReference type="ARBA" id="ARBA00004214"/>
    </source>
</evidence>
<evidence type="ECO:0000256" key="9">
    <source>
        <dbReference type="SAM" id="MobiDB-lite"/>
    </source>
</evidence>
<evidence type="ECO:0000313" key="11">
    <source>
        <dbReference type="Proteomes" id="UP000515160"/>
    </source>
</evidence>
<evidence type="ECO:0000256" key="6">
    <source>
        <dbReference type="ARBA" id="ARBA00023054"/>
    </source>
</evidence>
<feature type="coiled-coil region" evidence="8">
    <location>
        <begin position="218"/>
        <end position="473"/>
    </location>
</feature>
<feature type="region of interest" description="Disordered" evidence="9">
    <location>
        <begin position="27"/>
        <end position="177"/>
    </location>
</feature>